<comment type="caution">
    <text evidence="4">The sequence shown here is derived from an EMBL/GenBank/DDBJ whole genome shotgun (WGS) entry which is preliminary data.</text>
</comment>
<dbReference type="EMBL" id="RAHJ01000018">
    <property type="protein sequence ID" value="RJX68016.1"/>
    <property type="molecule type" value="Genomic_DNA"/>
</dbReference>
<dbReference type="GO" id="GO:0015344">
    <property type="term" value="F:siderophore uptake transmembrane transporter activity"/>
    <property type="evidence" value="ECO:0007669"/>
    <property type="project" value="TreeGrafter"/>
</dbReference>
<keyword evidence="1 2" id="KW-0732">Signal</keyword>
<dbReference type="OrthoDB" id="7622322at2"/>
<dbReference type="AlphaFoldDB" id="A0A419R228"/>
<dbReference type="PANTHER" id="PTHR30069:SF29">
    <property type="entry name" value="HEMOGLOBIN AND HEMOGLOBIN-HAPTOGLOBIN-BINDING PROTEIN 1-RELATED"/>
    <property type="match status" value="1"/>
</dbReference>
<dbReference type="GO" id="GO:0044718">
    <property type="term" value="P:siderophore transmembrane transport"/>
    <property type="evidence" value="ECO:0007669"/>
    <property type="project" value="TreeGrafter"/>
</dbReference>
<dbReference type="SUPFAM" id="SSF56935">
    <property type="entry name" value="Porins"/>
    <property type="match status" value="1"/>
</dbReference>
<dbReference type="GO" id="GO:0009279">
    <property type="term" value="C:cell outer membrane"/>
    <property type="evidence" value="ECO:0007669"/>
    <property type="project" value="TreeGrafter"/>
</dbReference>
<accession>A0A419R228</accession>
<dbReference type="PANTHER" id="PTHR30069">
    <property type="entry name" value="TONB-DEPENDENT OUTER MEMBRANE RECEPTOR"/>
    <property type="match status" value="1"/>
</dbReference>
<feature type="chain" id="PRO_5019050527" evidence="2">
    <location>
        <begin position="25"/>
        <end position="698"/>
    </location>
</feature>
<name>A0A419R228_9SPHN</name>
<evidence type="ECO:0000313" key="4">
    <source>
        <dbReference type="EMBL" id="RJX68016.1"/>
    </source>
</evidence>
<protein>
    <submittedName>
        <fullName evidence="4">TonB-dependent receptor</fullName>
    </submittedName>
</protein>
<dbReference type="InterPro" id="IPR012910">
    <property type="entry name" value="Plug_dom"/>
</dbReference>
<evidence type="ECO:0000256" key="1">
    <source>
        <dbReference type="ARBA" id="ARBA00022729"/>
    </source>
</evidence>
<evidence type="ECO:0000313" key="5">
    <source>
        <dbReference type="Proteomes" id="UP000284322"/>
    </source>
</evidence>
<dbReference type="Gene3D" id="2.170.130.10">
    <property type="entry name" value="TonB-dependent receptor, plug domain"/>
    <property type="match status" value="1"/>
</dbReference>
<keyword evidence="5" id="KW-1185">Reference proteome</keyword>
<feature type="signal peptide" evidence="2">
    <location>
        <begin position="1"/>
        <end position="24"/>
    </location>
</feature>
<evidence type="ECO:0000259" key="3">
    <source>
        <dbReference type="Pfam" id="PF07715"/>
    </source>
</evidence>
<feature type="domain" description="TonB-dependent receptor plug" evidence="3">
    <location>
        <begin position="51"/>
        <end position="128"/>
    </location>
</feature>
<gene>
    <name evidence="4" type="ORF">D6858_08775</name>
</gene>
<organism evidence="4 5">
    <name type="scientific">Tsuneonella suprasediminis</name>
    <dbReference type="NCBI Taxonomy" id="2306996"/>
    <lineage>
        <taxon>Bacteria</taxon>
        <taxon>Pseudomonadati</taxon>
        <taxon>Pseudomonadota</taxon>
        <taxon>Alphaproteobacteria</taxon>
        <taxon>Sphingomonadales</taxon>
        <taxon>Erythrobacteraceae</taxon>
        <taxon>Tsuneonella</taxon>
    </lineage>
</organism>
<proteinExistence type="predicted"/>
<keyword evidence="4" id="KW-0675">Receptor</keyword>
<sequence>MRYFNGMLMASAAIAALGTTPARAGEKPATVAADSAAADPDTSHVQGAYPADFFTAFSPKSALDMLRNVPGFQIREGDSSTRGLGKATENVLVNGQRLSGKSDGLYDQLGRIPASNVVRIEIVDGARLSIPGLSGQVANIVTGGNSFSGQFGWNGEVRPHFSHPGYLGGEISVTGKRGRVEYTLGLSNDEGRGAYGGPYSIRDANGSVIEARDGRLWSDSDEPKVSAGLKYNGPGSTMGNLNLSYQREYSTFAEDEVRLPVDDIARDWLLTGRYRAYNYEISGDYEFPLASGRLKLIGLERYKRAHRDENAVISFADTSDPVGGRFRQDLSSGERIARAEYGWKWGQADWQIALEGAFNRLDEQGALFDLSPAGEFVEVPFPGGTGGVRESRYEGSLSYGRPLSSKVTLQLLAAAESSTISQTGANSLSRTFFRPKGTASLAWAPEKGLDISLKVERAVGQLDFDDFLARVFLDLGNQNGNNADLVPSQQWNFDLEGKKELGRWGSTNLLLFARLYDDYIDVIPLPGGGEGRGNIPSAHRYGLQWTSTFNLDPIGFHGVKIDSDVVLQTSSLVDPVTNEKRQISYLATRVVNVSLRHDIPQSDWAWGAAIESQEVTDYYRVGEFGYDNEGPVFDIWFLENKDVLGMTVKFQVINLFNARHRLYRTVYDGPRDVAPILLKEDRAQLIGPMFRLSVKGTF</sequence>
<dbReference type="RefSeq" id="WP_120109098.1">
    <property type="nucleotide sequence ID" value="NZ_RAHJ01000018.1"/>
</dbReference>
<dbReference type="Proteomes" id="UP000284322">
    <property type="component" value="Unassembled WGS sequence"/>
</dbReference>
<dbReference type="Pfam" id="PF07715">
    <property type="entry name" value="Plug"/>
    <property type="match status" value="1"/>
</dbReference>
<reference evidence="4 5" key="1">
    <citation type="submission" date="2018-09" db="EMBL/GenBank/DDBJ databases">
        <title>Altererythrobacter sp.Ery1 and Ery12, the genome sequencing of novel strains in genus Alterythrobacter.</title>
        <authorList>
            <person name="Cheng H."/>
            <person name="Wu Y.-H."/>
            <person name="Fang C."/>
            <person name="Xu X.-W."/>
        </authorList>
    </citation>
    <scope>NUCLEOTIDE SEQUENCE [LARGE SCALE GENOMIC DNA]</scope>
    <source>
        <strain evidence="4 5">Ery12</strain>
    </source>
</reference>
<dbReference type="InterPro" id="IPR039426">
    <property type="entry name" value="TonB-dep_rcpt-like"/>
</dbReference>
<evidence type="ECO:0000256" key="2">
    <source>
        <dbReference type="SAM" id="SignalP"/>
    </source>
</evidence>
<dbReference type="InterPro" id="IPR037066">
    <property type="entry name" value="Plug_dom_sf"/>
</dbReference>